<name>A0AAX6DRQ5_IRIPA</name>
<evidence type="ECO:0000256" key="6">
    <source>
        <dbReference type="SAM" id="SignalP"/>
    </source>
</evidence>
<dbReference type="PROSITE" id="PS00587">
    <property type="entry name" value="GLYCOSYL_HYDROL_F17"/>
    <property type="match status" value="1"/>
</dbReference>
<accession>A0AAX6DRQ5</accession>
<reference evidence="7" key="1">
    <citation type="journal article" date="2023" name="GigaByte">
        <title>Genome assembly of the bearded iris, Iris pallida Lam.</title>
        <authorList>
            <person name="Bruccoleri R.E."/>
            <person name="Oakeley E.J."/>
            <person name="Faust A.M.E."/>
            <person name="Altorfer M."/>
            <person name="Dessus-Babus S."/>
            <person name="Burckhardt D."/>
            <person name="Oertli M."/>
            <person name="Naumann U."/>
            <person name="Petersen F."/>
            <person name="Wong J."/>
        </authorList>
    </citation>
    <scope>NUCLEOTIDE SEQUENCE</scope>
    <source>
        <strain evidence="7">GSM-AAB239-AS_SAM_17_03QT</strain>
    </source>
</reference>
<reference evidence="7" key="2">
    <citation type="submission" date="2023-04" db="EMBL/GenBank/DDBJ databases">
        <authorList>
            <person name="Bruccoleri R.E."/>
            <person name="Oakeley E.J."/>
            <person name="Faust A.-M."/>
            <person name="Dessus-Babus S."/>
            <person name="Altorfer M."/>
            <person name="Burckhardt D."/>
            <person name="Oertli M."/>
            <person name="Naumann U."/>
            <person name="Petersen F."/>
            <person name="Wong J."/>
        </authorList>
    </citation>
    <scope>NUCLEOTIDE SEQUENCE</scope>
    <source>
        <strain evidence="7">GSM-AAB239-AS_SAM_17_03QT</strain>
        <tissue evidence="7">Leaf</tissue>
    </source>
</reference>
<evidence type="ECO:0000256" key="4">
    <source>
        <dbReference type="RuleBase" id="RU004335"/>
    </source>
</evidence>
<protein>
    <submittedName>
        <fullName evidence="7">Glucan endo-1,3-beta-glucosidase GVI</fullName>
    </submittedName>
</protein>
<comment type="similarity">
    <text evidence="1 4">Belongs to the glycosyl hydrolase 17 family.</text>
</comment>
<keyword evidence="6" id="KW-0732">Signal</keyword>
<keyword evidence="8" id="KW-1185">Reference proteome</keyword>
<evidence type="ECO:0000256" key="5">
    <source>
        <dbReference type="RuleBase" id="RU004336"/>
    </source>
</evidence>
<gene>
    <name evidence="7" type="ORF">M6B38_232075</name>
</gene>
<dbReference type="Gene3D" id="3.20.20.80">
    <property type="entry name" value="Glycosidases"/>
    <property type="match status" value="1"/>
</dbReference>
<comment type="caution">
    <text evidence="7">The sequence shown here is derived from an EMBL/GenBank/DDBJ whole genome shotgun (WGS) entry which is preliminary data.</text>
</comment>
<dbReference type="AlphaFoldDB" id="A0AAX6DRQ5"/>
<proteinExistence type="inferred from homology"/>
<evidence type="ECO:0000313" key="7">
    <source>
        <dbReference type="EMBL" id="KAJ6794349.1"/>
    </source>
</evidence>
<dbReference type="Proteomes" id="UP001140949">
    <property type="component" value="Unassembled WGS sequence"/>
</dbReference>
<feature type="signal peptide" evidence="6">
    <location>
        <begin position="1"/>
        <end position="28"/>
    </location>
</feature>
<dbReference type="InterPro" id="IPR017853">
    <property type="entry name" value="GH"/>
</dbReference>
<dbReference type="PANTHER" id="PTHR32227">
    <property type="entry name" value="GLUCAN ENDO-1,3-BETA-GLUCOSIDASE BG1-RELATED-RELATED"/>
    <property type="match status" value="1"/>
</dbReference>
<keyword evidence="3 5" id="KW-0326">Glycosidase</keyword>
<dbReference type="FunFam" id="3.20.20.80:FF:000010">
    <property type="entry name" value="glucan endo-1,3-beta-glucosidase, basic"/>
    <property type="match status" value="1"/>
</dbReference>
<sequence>MDRLQILQATASVLLLLSFFSSLPGAESIGVNYGMIGNNLPTPDEVVSLYKSRNITELRLFNPNTTVLAALENSGIGVVLGTLNQDLQSLAASPSFAARWVSANVVPFSKSVDFRYITAGNEVIPGESAPFVLPAIKNLGAALRSASLKIPVTTVVSTQVLNVSYPPSQGAFGSLSVMSPLVAFLEANNVPLLVNVYPYFAYAGDSENVRLDYSLFTANGVVVQDGPLGYTNLFDAIVDACYSALERAGGRGVEVVVSETGWPSGGGGAGATVENAKTYNNNLVAHLRKNGGTPKRPGRETEAYLFAIFNENQKPAGTEQNFGLFRPDMTEVYHVNFTP</sequence>
<dbReference type="InterPro" id="IPR000490">
    <property type="entry name" value="Glyco_hydro_17"/>
</dbReference>
<dbReference type="SUPFAM" id="SSF51445">
    <property type="entry name" value="(Trans)glycosidases"/>
    <property type="match status" value="1"/>
</dbReference>
<evidence type="ECO:0000256" key="1">
    <source>
        <dbReference type="ARBA" id="ARBA00008773"/>
    </source>
</evidence>
<feature type="chain" id="PRO_5043791742" evidence="6">
    <location>
        <begin position="29"/>
        <end position="339"/>
    </location>
</feature>
<dbReference type="EMBL" id="JANAVB010042420">
    <property type="protein sequence ID" value="KAJ6794349.1"/>
    <property type="molecule type" value="Genomic_DNA"/>
</dbReference>
<evidence type="ECO:0000256" key="3">
    <source>
        <dbReference type="ARBA" id="ARBA00023295"/>
    </source>
</evidence>
<evidence type="ECO:0000313" key="8">
    <source>
        <dbReference type="Proteomes" id="UP001140949"/>
    </source>
</evidence>
<dbReference type="InterPro" id="IPR044965">
    <property type="entry name" value="Glyco_hydro_17_plant"/>
</dbReference>
<dbReference type="Pfam" id="PF00332">
    <property type="entry name" value="Glyco_hydro_17"/>
    <property type="match status" value="1"/>
</dbReference>
<organism evidence="7 8">
    <name type="scientific">Iris pallida</name>
    <name type="common">Sweet iris</name>
    <dbReference type="NCBI Taxonomy" id="29817"/>
    <lineage>
        <taxon>Eukaryota</taxon>
        <taxon>Viridiplantae</taxon>
        <taxon>Streptophyta</taxon>
        <taxon>Embryophyta</taxon>
        <taxon>Tracheophyta</taxon>
        <taxon>Spermatophyta</taxon>
        <taxon>Magnoliopsida</taxon>
        <taxon>Liliopsida</taxon>
        <taxon>Asparagales</taxon>
        <taxon>Iridaceae</taxon>
        <taxon>Iridoideae</taxon>
        <taxon>Irideae</taxon>
        <taxon>Iris</taxon>
    </lineage>
</organism>
<keyword evidence="2 5" id="KW-0378">Hydrolase</keyword>
<evidence type="ECO:0000256" key="2">
    <source>
        <dbReference type="ARBA" id="ARBA00022801"/>
    </source>
</evidence>
<dbReference type="GO" id="GO:0042973">
    <property type="term" value="F:glucan endo-1,3-beta-D-glucosidase activity"/>
    <property type="evidence" value="ECO:0007669"/>
    <property type="project" value="UniProtKB-ARBA"/>
</dbReference>
<dbReference type="GO" id="GO:0005975">
    <property type="term" value="P:carbohydrate metabolic process"/>
    <property type="evidence" value="ECO:0007669"/>
    <property type="project" value="InterPro"/>
</dbReference>